<dbReference type="Pfam" id="PF22310">
    <property type="entry name" value="NMB0315_dom_I"/>
    <property type="match status" value="1"/>
</dbReference>
<gene>
    <name evidence="9" type="primary">mepM_2</name>
    <name evidence="9" type="ORF">OPDIPICF_01574</name>
</gene>
<evidence type="ECO:0000256" key="6">
    <source>
        <dbReference type="ARBA" id="ARBA00023049"/>
    </source>
</evidence>
<dbReference type="FunFam" id="2.70.70.10:FF:000002">
    <property type="entry name" value="Murein DD-endopeptidase MepM"/>
    <property type="match status" value="1"/>
</dbReference>
<dbReference type="InterPro" id="IPR050570">
    <property type="entry name" value="Cell_wall_metabolism_enzyme"/>
</dbReference>
<evidence type="ECO:0000259" key="8">
    <source>
        <dbReference type="Pfam" id="PF22310"/>
    </source>
</evidence>
<dbReference type="PANTHER" id="PTHR21666">
    <property type="entry name" value="PEPTIDASE-RELATED"/>
    <property type="match status" value="1"/>
</dbReference>
<evidence type="ECO:0000259" key="7">
    <source>
        <dbReference type="Pfam" id="PF01551"/>
    </source>
</evidence>
<comment type="cofactor">
    <cofactor evidence="1">
        <name>Zn(2+)</name>
        <dbReference type="ChEBI" id="CHEBI:29105"/>
    </cofactor>
</comment>
<dbReference type="InterPro" id="IPR054512">
    <property type="entry name" value="NMB0315-like_N"/>
</dbReference>
<evidence type="ECO:0000256" key="1">
    <source>
        <dbReference type="ARBA" id="ARBA00001947"/>
    </source>
</evidence>
<evidence type="ECO:0000313" key="10">
    <source>
        <dbReference type="Proteomes" id="UP000441399"/>
    </source>
</evidence>
<dbReference type="Proteomes" id="UP000441399">
    <property type="component" value="Unassembled WGS sequence"/>
</dbReference>
<dbReference type="InterPro" id="IPR016047">
    <property type="entry name" value="M23ase_b-sheet_dom"/>
</dbReference>
<accession>A0A5S9QA10</accession>
<reference evidence="9 10" key="1">
    <citation type="submission" date="2019-11" db="EMBL/GenBank/DDBJ databases">
        <authorList>
            <person name="Holert J."/>
        </authorList>
    </citation>
    <scope>NUCLEOTIDE SEQUENCE [LARGE SCALE GENOMIC DNA]</scope>
    <source>
        <strain evidence="9">SB11_3</strain>
    </source>
</reference>
<evidence type="ECO:0000256" key="3">
    <source>
        <dbReference type="ARBA" id="ARBA00022723"/>
    </source>
</evidence>
<keyword evidence="4 9" id="KW-0378">Hydrolase</keyword>
<name>A0A5S9QA10_9GAMM</name>
<keyword evidence="2" id="KW-0645">Protease</keyword>
<dbReference type="Gene3D" id="3.10.450.350">
    <property type="match status" value="2"/>
</dbReference>
<dbReference type="Pfam" id="PF01551">
    <property type="entry name" value="Peptidase_M23"/>
    <property type="match status" value="1"/>
</dbReference>
<dbReference type="EC" id="3.4.24.-" evidence="9"/>
<keyword evidence="10" id="KW-1185">Reference proteome</keyword>
<evidence type="ECO:0000256" key="2">
    <source>
        <dbReference type="ARBA" id="ARBA00022670"/>
    </source>
</evidence>
<evidence type="ECO:0000256" key="5">
    <source>
        <dbReference type="ARBA" id="ARBA00022833"/>
    </source>
</evidence>
<keyword evidence="5" id="KW-0862">Zinc</keyword>
<dbReference type="PANTHER" id="PTHR21666:SF288">
    <property type="entry name" value="CELL DIVISION PROTEIN YTFB"/>
    <property type="match status" value="1"/>
</dbReference>
<dbReference type="SUPFAM" id="SSF51261">
    <property type="entry name" value="Duplicated hybrid motif"/>
    <property type="match status" value="1"/>
</dbReference>
<feature type="domain" description="DD-carboxypeptidase/endopeptidase Mpg-like N-terminal" evidence="8">
    <location>
        <begin position="77"/>
        <end position="133"/>
    </location>
</feature>
<dbReference type="InterPro" id="IPR011055">
    <property type="entry name" value="Dup_hybrid_motif"/>
</dbReference>
<dbReference type="EMBL" id="CACSIO010000023">
    <property type="protein sequence ID" value="CAA0114251.1"/>
    <property type="molecule type" value="Genomic_DNA"/>
</dbReference>
<dbReference type="GO" id="GO:0004222">
    <property type="term" value="F:metalloendopeptidase activity"/>
    <property type="evidence" value="ECO:0007669"/>
    <property type="project" value="TreeGrafter"/>
</dbReference>
<dbReference type="CDD" id="cd12797">
    <property type="entry name" value="M23_peptidase"/>
    <property type="match status" value="1"/>
</dbReference>
<sequence>MLAFIAMRYLSHIKNKLNLFPKAHLIIFCALSGVLLVSQLLMQDSPKKRVSIPVPISIEKIEQEVVVVRAAKDATYHWKEETVRSGDSLARIFKRVGLSPGELHRIMASDKGTSALLKIHPGHKIRFGFDENNTLALLRYEPSLLEYYEVTRHTDDAEGAEGAEGSEAQTAAPTYHFEHIVKQPEIRLRYLSAEVTSSLFLAAQKADISQGLTMSIANILGGVVDFALDVRPGDTFDVLYEEKYLDNQKIGNGNILATSYTNQGEVFTAFRYEMEDGATGFFSEDGISMRKPFLRAPLDFTRISSNFNLRRKHPIHKKIRAHRGTDYVAPRGTPIFSAGDGRVLRSGYSRANGNYVFIRHGEKYTTKYLHLDKRYVKTGQRVKQRDVIGTLGSTGYSTGPHLHYEFLVNGVHRNPRTVFKKLPTADPVPKKERARFNEQIKYLKMHYENLQVASNNSVE</sequence>
<keyword evidence="3" id="KW-0479">Metal-binding</keyword>
<protein>
    <submittedName>
        <fullName evidence="9">Murein DD-endopeptidase MepM</fullName>
        <ecNumber evidence="9">3.4.24.-</ecNumber>
    </submittedName>
</protein>
<evidence type="ECO:0000256" key="4">
    <source>
        <dbReference type="ARBA" id="ARBA00022801"/>
    </source>
</evidence>
<proteinExistence type="predicted"/>
<feature type="domain" description="M23ase beta-sheet core" evidence="7">
    <location>
        <begin position="321"/>
        <end position="415"/>
    </location>
</feature>
<organism evidence="9 10">
    <name type="scientific">BD1-7 clade bacterium</name>
    <dbReference type="NCBI Taxonomy" id="2029982"/>
    <lineage>
        <taxon>Bacteria</taxon>
        <taxon>Pseudomonadati</taxon>
        <taxon>Pseudomonadota</taxon>
        <taxon>Gammaproteobacteria</taxon>
        <taxon>Cellvibrionales</taxon>
        <taxon>Spongiibacteraceae</taxon>
        <taxon>BD1-7 clade</taxon>
    </lineage>
</organism>
<evidence type="ECO:0000313" key="9">
    <source>
        <dbReference type="EMBL" id="CAA0114251.1"/>
    </source>
</evidence>
<dbReference type="AlphaFoldDB" id="A0A5S9QA10"/>
<dbReference type="GO" id="GO:0046872">
    <property type="term" value="F:metal ion binding"/>
    <property type="evidence" value="ECO:0007669"/>
    <property type="project" value="UniProtKB-KW"/>
</dbReference>
<dbReference type="Gene3D" id="2.70.70.10">
    <property type="entry name" value="Glucose Permease (Domain IIA)"/>
    <property type="match status" value="1"/>
</dbReference>
<dbReference type="GO" id="GO:0006508">
    <property type="term" value="P:proteolysis"/>
    <property type="evidence" value="ECO:0007669"/>
    <property type="project" value="UniProtKB-KW"/>
</dbReference>
<keyword evidence="6" id="KW-0482">Metalloprotease</keyword>